<dbReference type="InterPro" id="IPR053022">
    <property type="entry name" value="Chloroplast_translocon_comp"/>
</dbReference>
<keyword evidence="2" id="KW-1185">Reference proteome</keyword>
<evidence type="ECO:0000313" key="2">
    <source>
        <dbReference type="Proteomes" id="UP001180020"/>
    </source>
</evidence>
<comment type="caution">
    <text evidence="1">The sequence shown here is derived from an EMBL/GenBank/DDBJ whole genome shotgun (WGS) entry which is preliminary data.</text>
</comment>
<reference evidence="1" key="2">
    <citation type="submission" date="2023-06" db="EMBL/GenBank/DDBJ databases">
        <authorList>
            <person name="Ma L."/>
            <person name="Liu K.-W."/>
            <person name="Li Z."/>
            <person name="Hsiao Y.-Y."/>
            <person name="Qi Y."/>
            <person name="Fu T."/>
            <person name="Tang G."/>
            <person name="Zhang D."/>
            <person name="Sun W.-H."/>
            <person name="Liu D.-K."/>
            <person name="Li Y."/>
            <person name="Chen G.-Z."/>
            <person name="Liu X.-D."/>
            <person name="Liao X.-Y."/>
            <person name="Jiang Y.-T."/>
            <person name="Yu X."/>
            <person name="Hao Y."/>
            <person name="Huang J."/>
            <person name="Zhao X.-W."/>
            <person name="Ke S."/>
            <person name="Chen Y.-Y."/>
            <person name="Wu W.-L."/>
            <person name="Hsu J.-L."/>
            <person name="Lin Y.-F."/>
            <person name="Huang M.-D."/>
            <person name="Li C.-Y."/>
            <person name="Huang L."/>
            <person name="Wang Z.-W."/>
            <person name="Zhao X."/>
            <person name="Zhong W.-Y."/>
            <person name="Peng D.-H."/>
            <person name="Ahmad S."/>
            <person name="Lan S."/>
            <person name="Zhang J.-S."/>
            <person name="Tsai W.-C."/>
            <person name="Van De Peer Y."/>
            <person name="Liu Z.-J."/>
        </authorList>
    </citation>
    <scope>NUCLEOTIDE SEQUENCE</scope>
    <source>
        <strain evidence="1">CP</strain>
        <tissue evidence="1">Leaves</tissue>
    </source>
</reference>
<sequence length="164" mass="18284">MSDFTEDDLDATHAAAAVCNVVAAANSLDENFSRFWFWFGFSKPNWKVFHCHGHIAETNIQSMDKYDLVIFGVIVFLEELFMQSLHSVGFYSLSPRELIEAIRGHYTQSDEVILEDMTLPGLAEFKGHWRGSLDASGGGNGDTTADFDFMGMIGSGELIKLNVF</sequence>
<reference evidence="1" key="1">
    <citation type="journal article" date="2023" name="Nat. Commun.">
        <title>Diploid and tetraploid genomes of Acorus and the evolution of monocots.</title>
        <authorList>
            <person name="Ma L."/>
            <person name="Liu K.W."/>
            <person name="Li Z."/>
            <person name="Hsiao Y.Y."/>
            <person name="Qi Y."/>
            <person name="Fu T."/>
            <person name="Tang G.D."/>
            <person name="Zhang D."/>
            <person name="Sun W.H."/>
            <person name="Liu D.K."/>
            <person name="Li Y."/>
            <person name="Chen G.Z."/>
            <person name="Liu X.D."/>
            <person name="Liao X.Y."/>
            <person name="Jiang Y.T."/>
            <person name="Yu X."/>
            <person name="Hao Y."/>
            <person name="Huang J."/>
            <person name="Zhao X.W."/>
            <person name="Ke S."/>
            <person name="Chen Y.Y."/>
            <person name="Wu W.L."/>
            <person name="Hsu J.L."/>
            <person name="Lin Y.F."/>
            <person name="Huang M.D."/>
            <person name="Li C.Y."/>
            <person name="Huang L."/>
            <person name="Wang Z.W."/>
            <person name="Zhao X."/>
            <person name="Zhong W.Y."/>
            <person name="Peng D.H."/>
            <person name="Ahmad S."/>
            <person name="Lan S."/>
            <person name="Zhang J.S."/>
            <person name="Tsai W.C."/>
            <person name="Van de Peer Y."/>
            <person name="Liu Z.J."/>
        </authorList>
    </citation>
    <scope>NUCLEOTIDE SEQUENCE</scope>
    <source>
        <strain evidence="1">CP</strain>
    </source>
</reference>
<accession>A0AAV9DND6</accession>
<dbReference type="AlphaFoldDB" id="A0AAV9DND6"/>
<dbReference type="PANTHER" id="PTHR34457:SF3">
    <property type="entry name" value="PROTEIN TIC236, CHLOROPLASTIC"/>
    <property type="match status" value="1"/>
</dbReference>
<dbReference type="EMBL" id="JAUJYO010000012">
    <property type="protein sequence ID" value="KAK1302028.1"/>
    <property type="molecule type" value="Genomic_DNA"/>
</dbReference>
<organism evidence="1 2">
    <name type="scientific">Acorus calamus</name>
    <name type="common">Sweet flag</name>
    <dbReference type="NCBI Taxonomy" id="4465"/>
    <lineage>
        <taxon>Eukaryota</taxon>
        <taxon>Viridiplantae</taxon>
        <taxon>Streptophyta</taxon>
        <taxon>Embryophyta</taxon>
        <taxon>Tracheophyta</taxon>
        <taxon>Spermatophyta</taxon>
        <taxon>Magnoliopsida</taxon>
        <taxon>Liliopsida</taxon>
        <taxon>Acoraceae</taxon>
        <taxon>Acorus</taxon>
    </lineage>
</organism>
<dbReference type="Proteomes" id="UP001180020">
    <property type="component" value="Unassembled WGS sequence"/>
</dbReference>
<protein>
    <submittedName>
        <fullName evidence="1">Uncharacterized protein</fullName>
    </submittedName>
</protein>
<gene>
    <name evidence="1" type="ORF">QJS10_CPB12g00075</name>
</gene>
<proteinExistence type="predicted"/>
<name>A0AAV9DND6_ACOCL</name>
<evidence type="ECO:0000313" key="1">
    <source>
        <dbReference type="EMBL" id="KAK1302028.1"/>
    </source>
</evidence>
<dbReference type="PANTHER" id="PTHR34457">
    <property type="entry name" value="EMBRYO DEFECTIVE 2410"/>
    <property type="match status" value="1"/>
</dbReference>